<evidence type="ECO:0000256" key="1">
    <source>
        <dbReference type="ARBA" id="ARBA00004414"/>
    </source>
</evidence>
<keyword evidence="9 13" id="KW-1015">Disulfide bond</keyword>
<dbReference type="InterPro" id="IPR008952">
    <property type="entry name" value="Tetraspanin_EC2_sf"/>
</dbReference>
<evidence type="ECO:0000256" key="11">
    <source>
        <dbReference type="ARBA" id="ARBA00056423"/>
    </source>
</evidence>
<keyword evidence="16" id="KW-1185">Reference proteome</keyword>
<dbReference type="PANTHER" id="PTHR19282">
    <property type="entry name" value="TETRASPANIN"/>
    <property type="match status" value="1"/>
</dbReference>
<dbReference type="AlphaFoldDB" id="A0AAQ4FE46"/>
<comment type="function">
    <text evidence="11">Part of TspanC8 subgroup, composed of 6 members that interact with the transmembrane metalloprotease ADAM10. This interaction is required for ADAM10 exit from the endoplasmic reticulum and for enzymatic maturation and trafficking to the cell surface as well as substrate specificity. Different TspanC8/ADAM10 complexes have distinct substrates. Promotes ADAM10-mediated cleavage of CDH2. Negatively regulates ligand-induced Notch activity probably by regulating ADAM10 activity.</text>
</comment>
<dbReference type="InterPro" id="IPR000301">
    <property type="entry name" value="Tetraspanin_animals"/>
</dbReference>
<evidence type="ECO:0000256" key="7">
    <source>
        <dbReference type="ARBA" id="ARBA00022989"/>
    </source>
</evidence>
<keyword evidence="10" id="KW-0325">Glycoprotein</keyword>
<evidence type="ECO:0000256" key="9">
    <source>
        <dbReference type="ARBA" id="ARBA00023157"/>
    </source>
</evidence>
<gene>
    <name evidence="15" type="ORF">V5799_008724</name>
</gene>
<proteinExistence type="inferred from homology"/>
<feature type="disulfide bond" evidence="13">
    <location>
        <begin position="153"/>
        <end position="188"/>
    </location>
</feature>
<evidence type="ECO:0000256" key="2">
    <source>
        <dbReference type="ARBA" id="ARBA00004651"/>
    </source>
</evidence>
<keyword evidence="8 14" id="KW-0472">Membrane</keyword>
<dbReference type="GO" id="GO:0005886">
    <property type="term" value="C:plasma membrane"/>
    <property type="evidence" value="ECO:0007669"/>
    <property type="project" value="UniProtKB-SubCell"/>
</dbReference>
<evidence type="ECO:0000256" key="10">
    <source>
        <dbReference type="ARBA" id="ARBA00023180"/>
    </source>
</evidence>
<evidence type="ECO:0000313" key="15">
    <source>
        <dbReference type="EMBL" id="KAK8784908.1"/>
    </source>
</evidence>
<dbReference type="GO" id="GO:0051604">
    <property type="term" value="P:protein maturation"/>
    <property type="evidence" value="ECO:0007669"/>
    <property type="project" value="UniProtKB-ARBA"/>
</dbReference>
<dbReference type="GO" id="GO:0019899">
    <property type="term" value="F:enzyme binding"/>
    <property type="evidence" value="ECO:0007669"/>
    <property type="project" value="UniProtKB-ARBA"/>
</dbReference>
<dbReference type="Gene3D" id="1.10.1450.10">
    <property type="entry name" value="Tetraspanin"/>
    <property type="match status" value="1"/>
</dbReference>
<sequence>MLDVNPYVRFPLLVMNLMIWLIGLALLLVGAYAYVDTWTQSDIPTHIPSYNIFSMFVIKMEISVMLFGVISMSLSFCGCVGALRENSCLLNVYSSFITALLLINLVVGLVVFFLPSQIKKMLSETFSMELIVHYRDSPDFQRLMDSMQERMQCCGISRRNFRDWNANMYFNCSRANPSNERCSVPYSCCKRNSTDQVVSLSCGRNVLNMTDYDAWFQVYTGNCLDSGHRYVRENVTIITGLCLVFVILLAFVQMVTQALLDEILIIRRIYEKFYERAYDMRAAHEQAEPTAN</sequence>
<evidence type="ECO:0000256" key="8">
    <source>
        <dbReference type="ARBA" id="ARBA00023136"/>
    </source>
</evidence>
<evidence type="ECO:0000256" key="3">
    <source>
        <dbReference type="ARBA" id="ARBA00006840"/>
    </source>
</evidence>
<feature type="disulfide bond" evidence="13">
    <location>
        <begin position="154"/>
        <end position="172"/>
    </location>
</feature>
<dbReference type="EMBL" id="JARKHS020004113">
    <property type="protein sequence ID" value="KAK8784908.1"/>
    <property type="molecule type" value="Genomic_DNA"/>
</dbReference>
<evidence type="ECO:0000256" key="13">
    <source>
        <dbReference type="PIRSR" id="PIRSR002419-1"/>
    </source>
</evidence>
<evidence type="ECO:0000256" key="5">
    <source>
        <dbReference type="ARBA" id="ARBA00022692"/>
    </source>
</evidence>
<evidence type="ECO:0000256" key="4">
    <source>
        <dbReference type="ARBA" id="ARBA00022475"/>
    </source>
</evidence>
<dbReference type="InterPro" id="IPR018499">
    <property type="entry name" value="Tetraspanin/Peripherin"/>
</dbReference>
<comment type="subcellular location">
    <subcellularLocation>
        <location evidence="2">Cell membrane</location>
        <topology evidence="2">Multi-pass membrane protein</topology>
    </subcellularLocation>
    <subcellularLocation>
        <location evidence="1">Late endosome membrane</location>
    </subcellularLocation>
    <subcellularLocation>
        <location evidence="14">Membrane</location>
        <topology evidence="14">Multi-pass membrane protein</topology>
    </subcellularLocation>
</comment>
<dbReference type="Proteomes" id="UP001321473">
    <property type="component" value="Unassembled WGS sequence"/>
</dbReference>
<dbReference type="SUPFAM" id="SSF48652">
    <property type="entry name" value="Tetraspanin"/>
    <property type="match status" value="1"/>
</dbReference>
<keyword evidence="5 14" id="KW-0812">Transmembrane</keyword>
<feature type="transmembrane region" description="Helical" evidence="14">
    <location>
        <begin position="235"/>
        <end position="255"/>
    </location>
</feature>
<dbReference type="GO" id="GO:0031902">
    <property type="term" value="C:late endosome membrane"/>
    <property type="evidence" value="ECO:0007669"/>
    <property type="project" value="UniProtKB-SubCell"/>
</dbReference>
<comment type="similarity">
    <text evidence="3 14">Belongs to the tetraspanin (TM4SF) family.</text>
</comment>
<dbReference type="PIRSF" id="PIRSF002419">
    <property type="entry name" value="Tetraspanin"/>
    <property type="match status" value="1"/>
</dbReference>
<protein>
    <recommendedName>
        <fullName evidence="14">Tetraspanin</fullName>
    </recommendedName>
</protein>
<dbReference type="PRINTS" id="PR00259">
    <property type="entry name" value="TMFOUR"/>
</dbReference>
<keyword evidence="4" id="KW-1003">Cell membrane</keyword>
<evidence type="ECO:0000256" key="14">
    <source>
        <dbReference type="RuleBase" id="RU361218"/>
    </source>
</evidence>
<accession>A0AAQ4FE46</accession>
<keyword evidence="7 14" id="KW-1133">Transmembrane helix</keyword>
<dbReference type="Pfam" id="PF00335">
    <property type="entry name" value="Tetraspanin"/>
    <property type="match status" value="1"/>
</dbReference>
<dbReference type="FunFam" id="1.10.1450.10:FF:000011">
    <property type="entry name" value="Tetraspanin"/>
    <property type="match status" value="1"/>
</dbReference>
<feature type="transmembrane region" description="Helical" evidence="14">
    <location>
        <begin position="12"/>
        <end position="35"/>
    </location>
</feature>
<comment type="caution">
    <text evidence="15">The sequence shown here is derived from an EMBL/GenBank/DDBJ whole genome shotgun (WGS) entry which is preliminary data.</text>
</comment>
<keyword evidence="6" id="KW-0967">Endosome</keyword>
<evidence type="ECO:0000313" key="16">
    <source>
        <dbReference type="Proteomes" id="UP001321473"/>
    </source>
</evidence>
<dbReference type="PANTHER" id="PTHR19282:SF431">
    <property type="entry name" value="TETRASPANIN 26A, ISOFORM B-RELATED"/>
    <property type="match status" value="1"/>
</dbReference>
<organism evidence="15 16">
    <name type="scientific">Amblyomma americanum</name>
    <name type="common">Lone star tick</name>
    <dbReference type="NCBI Taxonomy" id="6943"/>
    <lineage>
        <taxon>Eukaryota</taxon>
        <taxon>Metazoa</taxon>
        <taxon>Ecdysozoa</taxon>
        <taxon>Arthropoda</taxon>
        <taxon>Chelicerata</taxon>
        <taxon>Arachnida</taxon>
        <taxon>Acari</taxon>
        <taxon>Parasitiformes</taxon>
        <taxon>Ixodida</taxon>
        <taxon>Ixodoidea</taxon>
        <taxon>Ixodidae</taxon>
        <taxon>Amblyomminae</taxon>
        <taxon>Amblyomma</taxon>
    </lineage>
</organism>
<evidence type="ECO:0000256" key="12">
    <source>
        <dbReference type="ARBA" id="ARBA00065909"/>
    </source>
</evidence>
<reference evidence="15 16" key="1">
    <citation type="journal article" date="2023" name="Arcadia Sci">
        <title>De novo assembly of a long-read Amblyomma americanum tick genome.</title>
        <authorList>
            <person name="Chou S."/>
            <person name="Poskanzer K.E."/>
            <person name="Rollins M."/>
            <person name="Thuy-Boun P.S."/>
        </authorList>
    </citation>
    <scope>NUCLEOTIDE SEQUENCE [LARGE SCALE GENOMIC DNA]</scope>
    <source>
        <strain evidence="15">F_SG_1</strain>
        <tissue evidence="15">Salivary glands</tissue>
    </source>
</reference>
<feature type="transmembrane region" description="Helical" evidence="14">
    <location>
        <begin position="95"/>
        <end position="114"/>
    </location>
</feature>
<evidence type="ECO:0000256" key="6">
    <source>
        <dbReference type="ARBA" id="ARBA00022753"/>
    </source>
</evidence>
<feature type="transmembrane region" description="Helical" evidence="14">
    <location>
        <begin position="56"/>
        <end position="83"/>
    </location>
</feature>
<name>A0AAQ4FE46_AMBAM</name>
<comment type="subunit">
    <text evidence="12">Interacts with ADAM10; the interaction influences ADAM10 substrate specificity, endocytosis and turnover.</text>
</comment>